<dbReference type="GO" id="GO:0008324">
    <property type="term" value="F:monoatomic cation transmembrane transporter activity"/>
    <property type="evidence" value="ECO:0007669"/>
    <property type="project" value="InterPro"/>
</dbReference>
<dbReference type="InterPro" id="IPR036721">
    <property type="entry name" value="RCK_C_sf"/>
</dbReference>
<evidence type="ECO:0000313" key="8">
    <source>
        <dbReference type="Proteomes" id="UP001064782"/>
    </source>
</evidence>
<evidence type="ECO:0000259" key="5">
    <source>
        <dbReference type="PROSITE" id="PS51202"/>
    </source>
</evidence>
<dbReference type="Pfam" id="PF07885">
    <property type="entry name" value="Ion_trans_2"/>
    <property type="match status" value="1"/>
</dbReference>
<feature type="domain" description="RCK N-terminal" evidence="4">
    <location>
        <begin position="355"/>
        <end position="477"/>
    </location>
</feature>
<keyword evidence="3" id="KW-0472">Membrane</keyword>
<evidence type="ECO:0008006" key="9">
    <source>
        <dbReference type="Google" id="ProtNLM"/>
    </source>
</evidence>
<evidence type="ECO:0000256" key="1">
    <source>
        <dbReference type="ARBA" id="ARBA00004651"/>
    </source>
</evidence>
<proteinExistence type="predicted"/>
<organism evidence="7 8">
    <name type="scientific">Mycobacterium kiyosense</name>
    <dbReference type="NCBI Taxonomy" id="2871094"/>
    <lineage>
        <taxon>Bacteria</taxon>
        <taxon>Bacillati</taxon>
        <taxon>Actinomycetota</taxon>
        <taxon>Actinomycetes</taxon>
        <taxon>Mycobacteriales</taxon>
        <taxon>Mycobacteriaceae</taxon>
        <taxon>Mycobacterium</taxon>
    </lineage>
</organism>
<dbReference type="PANTHER" id="PTHR43833:SF11">
    <property type="entry name" value="VOLTAGE-GATED POTASSIUM CHANNEL KCH"/>
    <property type="match status" value="1"/>
</dbReference>
<dbReference type="SUPFAM" id="SSF81324">
    <property type="entry name" value="Voltage-gated potassium channels"/>
    <property type="match status" value="1"/>
</dbReference>
<feature type="domain" description="RCK C-terminal" evidence="5">
    <location>
        <begin position="497"/>
        <end position="579"/>
    </location>
</feature>
<sequence>MKRRYRRAMVTAMNIKAHNNSAAAPDEVFHREIIVSGDDTLSKTIAEELRGAGARIVKINTAADLLGAGVHRARAVVCAGPNDAENLEIALLAREYSPTVRVVARLANDVLREAVADVSGPGAILDVAELATPSLVEAVLSRNAHQFNAGGIDFVVWGAEVPHTGTLREIYGDLAPVAVVHGHNAPAPGEVAACPGRDLPVFTRDWVSMIGVKEELAARGIAVPPTTATRSHHSRARRMVDAARAMRDDLNPLLFPSLALTLLLTLGSAAVVRFSYQHPRMSWIHALYFATETITTVGYGDFSFAQQSTFLQLFAIALMWAGVIVTAILVAFIADLLLSRRFVQLAGIRRARHLRRHVVVVGLGSVGIRVVTELTAGGYDVLVIERDENNRFLSTAAELDVPVIFGDPTMRRTLEQARVDHARGVAVVTQDDMSNIETGIVLLEILGSDTEVPIVMRVQGRALGTAVNRRFGFENVRSIVDLAAPWFIGAAMGLQVLGTFWVGQRSFMVGGMLVAAGSELDGLRMMDLSTQTRVIAITRPEGPVSLRPRRDSRLTAGDTVYLIGPYRELIATLRKGQPPPLTVITGERAAALAAARSPRRPSKRPPRWAQDAEQ</sequence>
<feature type="transmembrane region" description="Helical" evidence="3">
    <location>
        <begin position="253"/>
        <end position="276"/>
    </location>
</feature>
<dbReference type="Gene3D" id="3.40.50.720">
    <property type="entry name" value="NAD(P)-binding Rossmann-like Domain"/>
    <property type="match status" value="2"/>
</dbReference>
<dbReference type="EMBL" id="BRZI01000064">
    <property type="protein sequence ID" value="GLD33062.1"/>
    <property type="molecule type" value="Genomic_DNA"/>
</dbReference>
<reference evidence="7" key="1">
    <citation type="submission" date="2022-08" db="EMBL/GenBank/DDBJ databases">
        <title>Mycobacterium kiyosense sp. nov., scotochromogenic slow-glowing species isolated from respiratory specimens.</title>
        <authorList>
            <person name="Fukano H."/>
            <person name="Kazumi Y."/>
            <person name="Sakagami N."/>
            <person name="Ato M."/>
            <person name="Mitarai S."/>
            <person name="Hoshino Y."/>
        </authorList>
    </citation>
    <scope>NUCLEOTIDE SEQUENCE</scope>
    <source>
        <strain evidence="7">1413</strain>
        <strain evidence="6">SRL2020-028</strain>
    </source>
</reference>
<evidence type="ECO:0000313" key="7">
    <source>
        <dbReference type="EMBL" id="GLD33062.1"/>
    </source>
</evidence>
<dbReference type="PROSITE" id="PS51202">
    <property type="entry name" value="RCK_C"/>
    <property type="match status" value="1"/>
</dbReference>
<dbReference type="InterPro" id="IPR006037">
    <property type="entry name" value="RCK_C"/>
</dbReference>
<dbReference type="GO" id="GO:0005886">
    <property type="term" value="C:plasma membrane"/>
    <property type="evidence" value="ECO:0007669"/>
    <property type="project" value="UniProtKB-SubCell"/>
</dbReference>
<evidence type="ECO:0000259" key="4">
    <source>
        <dbReference type="PROSITE" id="PS51201"/>
    </source>
</evidence>
<gene>
    <name evidence="7" type="ORF">Mkiyose1413_49450</name>
    <name evidence="6" type="ORF">SRL2020028_21140</name>
</gene>
<keyword evidence="3" id="KW-1133">Transmembrane helix</keyword>
<feature type="region of interest" description="Disordered" evidence="2">
    <location>
        <begin position="592"/>
        <end position="614"/>
    </location>
</feature>
<accession>A0A9P3V1N9</accession>
<dbReference type="PROSITE" id="PS51201">
    <property type="entry name" value="RCK_N"/>
    <property type="match status" value="1"/>
</dbReference>
<dbReference type="InterPro" id="IPR013099">
    <property type="entry name" value="K_chnl_dom"/>
</dbReference>
<evidence type="ECO:0000256" key="2">
    <source>
        <dbReference type="SAM" id="MobiDB-lite"/>
    </source>
</evidence>
<protein>
    <recommendedName>
        <fullName evidence="9">Potassium transporter TrkA</fullName>
    </recommendedName>
</protein>
<dbReference type="SUPFAM" id="SSF116726">
    <property type="entry name" value="TrkA C-terminal domain-like"/>
    <property type="match status" value="1"/>
</dbReference>
<dbReference type="SUPFAM" id="SSF51735">
    <property type="entry name" value="NAD(P)-binding Rossmann-fold domains"/>
    <property type="match status" value="2"/>
</dbReference>
<feature type="transmembrane region" description="Helical" evidence="3">
    <location>
        <begin position="310"/>
        <end position="338"/>
    </location>
</feature>
<dbReference type="Proteomes" id="UP001165663">
    <property type="component" value="Unassembled WGS sequence"/>
</dbReference>
<dbReference type="Pfam" id="PF02254">
    <property type="entry name" value="TrkA_N"/>
    <property type="match status" value="2"/>
</dbReference>
<dbReference type="EMBL" id="BRXE01000017">
    <property type="protein sequence ID" value="GLB82858.1"/>
    <property type="molecule type" value="Genomic_DNA"/>
</dbReference>
<keyword evidence="8" id="KW-1185">Reference proteome</keyword>
<dbReference type="GO" id="GO:0006813">
    <property type="term" value="P:potassium ion transport"/>
    <property type="evidence" value="ECO:0007669"/>
    <property type="project" value="InterPro"/>
</dbReference>
<name>A0A9P3V1N9_9MYCO</name>
<dbReference type="Gene3D" id="1.10.287.70">
    <property type="match status" value="1"/>
</dbReference>
<keyword evidence="3" id="KW-0812">Transmembrane</keyword>
<comment type="caution">
    <text evidence="7">The sequence shown here is derived from an EMBL/GenBank/DDBJ whole genome shotgun (WGS) entry which is preliminary data.</text>
</comment>
<evidence type="ECO:0000313" key="6">
    <source>
        <dbReference type="EMBL" id="GLB82858.1"/>
    </source>
</evidence>
<dbReference type="InterPro" id="IPR050721">
    <property type="entry name" value="Trk_Ktr_HKT_K-transport"/>
</dbReference>
<dbReference type="InterPro" id="IPR036291">
    <property type="entry name" value="NAD(P)-bd_dom_sf"/>
</dbReference>
<feature type="compositionally biased region" description="Basic residues" evidence="2">
    <location>
        <begin position="597"/>
        <end position="606"/>
    </location>
</feature>
<dbReference type="AlphaFoldDB" id="A0A9P3V1N9"/>
<dbReference type="Proteomes" id="UP001064782">
    <property type="component" value="Unassembled WGS sequence"/>
</dbReference>
<comment type="subcellular location">
    <subcellularLocation>
        <location evidence="1">Cell membrane</location>
        <topology evidence="1">Multi-pass membrane protein</topology>
    </subcellularLocation>
</comment>
<dbReference type="InterPro" id="IPR003148">
    <property type="entry name" value="RCK_N"/>
</dbReference>
<dbReference type="PANTHER" id="PTHR43833">
    <property type="entry name" value="POTASSIUM CHANNEL PROTEIN 2-RELATED-RELATED"/>
    <property type="match status" value="1"/>
</dbReference>
<evidence type="ECO:0000256" key="3">
    <source>
        <dbReference type="SAM" id="Phobius"/>
    </source>
</evidence>